<dbReference type="Pfam" id="PF08800">
    <property type="entry name" value="BT4734-like_N"/>
    <property type="match status" value="1"/>
</dbReference>
<dbReference type="Proteomes" id="UP000002875">
    <property type="component" value="Chromosome"/>
</dbReference>
<evidence type="ECO:0000313" key="3">
    <source>
        <dbReference type="Proteomes" id="UP000002875"/>
    </source>
</evidence>
<dbReference type="InterPro" id="IPR014820">
    <property type="entry name" value="PriCT_1"/>
</dbReference>
<proteinExistence type="predicted"/>
<protein>
    <submittedName>
        <fullName evidence="2">VirE protein</fullName>
    </submittedName>
</protein>
<organism evidence="2 3">
    <name type="scientific">Emticicia oligotrophica (strain DSM 17448 / CIP 109782 / MTCC 6937 / GPTSA100-15)</name>
    <dbReference type="NCBI Taxonomy" id="929562"/>
    <lineage>
        <taxon>Bacteria</taxon>
        <taxon>Pseudomonadati</taxon>
        <taxon>Bacteroidota</taxon>
        <taxon>Cytophagia</taxon>
        <taxon>Cytophagales</taxon>
        <taxon>Leadbetterellaceae</taxon>
        <taxon>Emticicia</taxon>
    </lineage>
</organism>
<sequence>MLHSIFRNFTNLIDELSLKQVIEIIKSNEYKTSIDALRAANEEVQEELKKKLPAFTPCGTFTNQRHTENLQVYSKIIHLDFDKIEADLLDIAYELAITNQFTKACFVSPSGNGLKVFVEVDTDQDNHSKAYQQVQKYFEKELGIQADAKCKDLARLCFFSHDTNAFYNDASTIFKVDTNEQKQSEKPLRTIQNHVEGSLLDEIKGFTEQKEGYYKGNRNNFLHLFASNCNRKGIEQSEALNYALLNFDLGKEEVKTCFHSAYSKSHEFGKFAEFASLQLCNLQNEELESDTTESNTPNSLKETPAFSNDIFEQLPQILKDGCSVFEEPRAKDVFLLSAIGVLSGCLPNVTGLYKNEKVFTNLFTMVIAPPASGKGTMKYAKKLAETYHDAVFQDSKQKKTQYEIDLAKYENQLRSGSGILPSKPKPCFLKAILIPANTSNTRLLQLLNYNKGNGIICETETDIMSQANKQEWGGFSPLLRGAFHHESYSMARKAGDEFIEVKEPKISTILTGTPSQLNSLIHSVEDGLFSRFLFYAFQTDLIWQSPAPKVNNQNYDAYFSKLSNQVYDLVKYLESSPTEILLSNEQWAEFDELFKELLTKATYHGDNAASIVYRMGLMTFRMCMILTALRKFENKDIRNLQTCSDKDFDIATSLIRVLFEHSLLIFNQLPKNGIGQKASKNAFIQNLPNEFIRSQAIAIKDKFQLSERTVDDLLKSEEGKTLKKIGFGKYQKLNL</sequence>
<dbReference type="InterPro" id="IPR025048">
    <property type="entry name" value="DUF3987"/>
</dbReference>
<keyword evidence="3" id="KW-1185">Reference proteome</keyword>
<dbReference type="EMBL" id="CP002961">
    <property type="protein sequence ID" value="AFK04134.1"/>
    <property type="molecule type" value="Genomic_DNA"/>
</dbReference>
<dbReference type="RefSeq" id="WP_015029828.1">
    <property type="nucleotide sequence ID" value="NC_018748.1"/>
</dbReference>
<reference evidence="2 3" key="1">
    <citation type="submission" date="2011-07" db="EMBL/GenBank/DDBJ databases">
        <title>The complete genome of chromosome of Emticicia oligotrophica DSM 17448.</title>
        <authorList>
            <consortium name="US DOE Joint Genome Institute (JGI-PGF)"/>
            <person name="Lucas S."/>
            <person name="Han J."/>
            <person name="Lapidus A."/>
            <person name="Bruce D."/>
            <person name="Goodwin L."/>
            <person name="Pitluck S."/>
            <person name="Peters L."/>
            <person name="Kyrpides N."/>
            <person name="Mavromatis K."/>
            <person name="Ivanova N."/>
            <person name="Ovchinnikova G."/>
            <person name="Teshima H."/>
            <person name="Detter J.C."/>
            <person name="Tapia R."/>
            <person name="Han C."/>
            <person name="Land M."/>
            <person name="Hauser L."/>
            <person name="Markowitz V."/>
            <person name="Cheng J.-F."/>
            <person name="Hugenholtz P."/>
            <person name="Woyke T."/>
            <person name="Wu D."/>
            <person name="Tindall B."/>
            <person name="Pomrenke H."/>
            <person name="Brambilla E."/>
            <person name="Klenk H.-P."/>
            <person name="Eisen J.A."/>
        </authorList>
    </citation>
    <scope>NUCLEOTIDE SEQUENCE [LARGE SCALE GENOMIC DNA]</scope>
    <source>
        <strain evidence="2 3">DSM 17448</strain>
    </source>
</reference>
<dbReference type="Pfam" id="PF13148">
    <property type="entry name" value="DUF3987"/>
    <property type="match status" value="1"/>
</dbReference>
<name>A0ABM5N422_EMTOG</name>
<accession>A0ABM5N422</accession>
<evidence type="ECO:0000259" key="1">
    <source>
        <dbReference type="SMART" id="SM00942"/>
    </source>
</evidence>
<dbReference type="InterPro" id="IPR014907">
    <property type="entry name" value="BT4734-like_N"/>
</dbReference>
<dbReference type="SMART" id="SM00942">
    <property type="entry name" value="PriCT_1"/>
    <property type="match status" value="1"/>
</dbReference>
<feature type="domain" description="Primase C-terminal 1" evidence="1">
    <location>
        <begin position="207"/>
        <end position="267"/>
    </location>
</feature>
<evidence type="ECO:0000313" key="2">
    <source>
        <dbReference type="EMBL" id="AFK04134.1"/>
    </source>
</evidence>
<gene>
    <name evidence="2" type="ordered locus">Emtol_3001</name>
</gene>